<comment type="cofactor">
    <cofactor evidence="1">
        <name>Zn(2+)</name>
        <dbReference type="ChEBI" id="CHEBI:29105"/>
    </cofactor>
</comment>
<evidence type="ECO:0000313" key="12">
    <source>
        <dbReference type="EMBL" id="AGH95344.1"/>
    </source>
</evidence>
<evidence type="ECO:0000256" key="6">
    <source>
        <dbReference type="ARBA" id="ARBA00022729"/>
    </source>
</evidence>
<evidence type="ECO:0000256" key="10">
    <source>
        <dbReference type="PROSITE-ProRule" id="PRU01379"/>
    </source>
</evidence>
<dbReference type="OrthoDB" id="5291050at2"/>
<dbReference type="InterPro" id="IPR000834">
    <property type="entry name" value="Peptidase_M14"/>
</dbReference>
<evidence type="ECO:0000256" key="9">
    <source>
        <dbReference type="ARBA" id="ARBA00023180"/>
    </source>
</evidence>
<protein>
    <submittedName>
        <fullName evidence="12">Putative carboxypeptidase</fullName>
    </submittedName>
</protein>
<dbReference type="EMBL" id="CP003537">
    <property type="protein sequence ID" value="AGH95344.1"/>
    <property type="molecule type" value="Genomic_DNA"/>
</dbReference>
<keyword evidence="5" id="KW-0645">Protease</keyword>
<name>M4VQB0_9BACT</name>
<keyword evidence="13" id="KW-1185">Reference proteome</keyword>
<dbReference type="GO" id="GO:0008270">
    <property type="term" value="F:zinc ion binding"/>
    <property type="evidence" value="ECO:0007669"/>
    <property type="project" value="InterPro"/>
</dbReference>
<evidence type="ECO:0000256" key="4">
    <source>
        <dbReference type="ARBA" id="ARBA00022525"/>
    </source>
</evidence>
<evidence type="ECO:0000256" key="1">
    <source>
        <dbReference type="ARBA" id="ARBA00001947"/>
    </source>
</evidence>
<dbReference type="GO" id="GO:0004181">
    <property type="term" value="F:metallocarboxypeptidase activity"/>
    <property type="evidence" value="ECO:0007669"/>
    <property type="project" value="InterPro"/>
</dbReference>
<dbReference type="PANTHER" id="PTHR11705:SF83">
    <property type="entry name" value="INACTIVE METALLOCARBOXYPEPTIDASE ECM14"/>
    <property type="match status" value="1"/>
</dbReference>
<evidence type="ECO:0000256" key="8">
    <source>
        <dbReference type="ARBA" id="ARBA00023026"/>
    </source>
</evidence>
<gene>
    <name evidence="12" type="ORF">A11Q_1128</name>
</gene>
<comment type="similarity">
    <text evidence="3 10">Belongs to the peptidase M14 family.</text>
</comment>
<comment type="subcellular location">
    <subcellularLocation>
        <location evidence="2">Secreted</location>
    </subcellularLocation>
</comment>
<feature type="domain" description="Peptidase M14" evidence="11">
    <location>
        <begin position="1"/>
        <end position="215"/>
    </location>
</feature>
<accession>M4VQB0</accession>
<reference evidence="12 13" key="1">
    <citation type="journal article" date="2013" name="ISME J.">
        <title>By their genes ye shall know them: genomic signatures of predatory bacteria.</title>
        <authorList>
            <person name="Pasternak Z."/>
            <person name="Pietrokovski S."/>
            <person name="Rotem O."/>
            <person name="Gophna U."/>
            <person name="Lurie-Weinberger M.N."/>
            <person name="Jurkevitch E."/>
        </authorList>
    </citation>
    <scope>NUCLEOTIDE SEQUENCE [LARGE SCALE GENOMIC DNA]</scope>
    <source>
        <strain evidence="12 13">JSS</strain>
    </source>
</reference>
<evidence type="ECO:0000259" key="11">
    <source>
        <dbReference type="PROSITE" id="PS52035"/>
    </source>
</evidence>
<dbReference type="Pfam" id="PF00246">
    <property type="entry name" value="Peptidase_M14"/>
    <property type="match status" value="1"/>
</dbReference>
<organism evidence="12 13">
    <name type="scientific">Pseudobdellovibrio exovorus JSS</name>
    <dbReference type="NCBI Taxonomy" id="1184267"/>
    <lineage>
        <taxon>Bacteria</taxon>
        <taxon>Pseudomonadati</taxon>
        <taxon>Bdellovibrionota</taxon>
        <taxon>Bdellovibrionia</taxon>
        <taxon>Bdellovibrionales</taxon>
        <taxon>Pseudobdellovibrionaceae</taxon>
        <taxon>Pseudobdellovibrio</taxon>
    </lineage>
</organism>
<keyword evidence="8" id="KW-0843">Virulence</keyword>
<sequence>MEIFKFGETLLNLPIHAYRFKAAQNPEKKAHVLIIGGVHGDEPEGVVAARGLLEVFRQKYDLDLNITLLPEFNPEGVLLKTRGNSNKVDLNRNLPTKDWTSVAATERYNPGPSALSEKENQALVAWLKEQPTQLIISLHSWKPMLNTNGDIPEAAIIAKHTGYVIEPDIGYPTPGSLGTYAGLENHIPTLTYEIERDIKFDQIIRVHVPAIIEGLKESARIRNR</sequence>
<dbReference type="Gene3D" id="3.40.630.10">
    <property type="entry name" value="Zn peptidases"/>
    <property type="match status" value="1"/>
</dbReference>
<dbReference type="RefSeq" id="WP_015469834.1">
    <property type="nucleotide sequence ID" value="NC_020813.1"/>
</dbReference>
<dbReference type="HOGENOM" id="CLU_109252_0_0_7"/>
<feature type="active site" description="Proton donor/acceptor" evidence="10">
    <location>
        <position position="193"/>
    </location>
</feature>
<keyword evidence="6" id="KW-0732">Signal</keyword>
<keyword evidence="7" id="KW-0378">Hydrolase</keyword>
<evidence type="ECO:0000256" key="7">
    <source>
        <dbReference type="ARBA" id="ARBA00022801"/>
    </source>
</evidence>
<dbReference type="GO" id="GO:0005615">
    <property type="term" value="C:extracellular space"/>
    <property type="evidence" value="ECO:0007669"/>
    <property type="project" value="TreeGrafter"/>
</dbReference>
<evidence type="ECO:0000256" key="3">
    <source>
        <dbReference type="ARBA" id="ARBA00005988"/>
    </source>
</evidence>
<evidence type="ECO:0000256" key="5">
    <source>
        <dbReference type="ARBA" id="ARBA00022670"/>
    </source>
</evidence>
<dbReference type="SUPFAM" id="SSF53187">
    <property type="entry name" value="Zn-dependent exopeptidases"/>
    <property type="match status" value="1"/>
</dbReference>
<dbReference type="KEGG" id="bex:A11Q_1128"/>
<dbReference type="Proteomes" id="UP000012040">
    <property type="component" value="Chromosome"/>
</dbReference>
<dbReference type="PANTHER" id="PTHR11705">
    <property type="entry name" value="PROTEASE FAMILY M14 CARBOXYPEPTIDASE A,B"/>
    <property type="match status" value="1"/>
</dbReference>
<dbReference type="AlphaFoldDB" id="M4VQB0"/>
<dbReference type="GO" id="GO:0006508">
    <property type="term" value="P:proteolysis"/>
    <property type="evidence" value="ECO:0007669"/>
    <property type="project" value="UniProtKB-KW"/>
</dbReference>
<evidence type="ECO:0000256" key="2">
    <source>
        <dbReference type="ARBA" id="ARBA00004613"/>
    </source>
</evidence>
<keyword evidence="4" id="KW-0964">Secreted</keyword>
<dbReference type="PATRIC" id="fig|1184267.3.peg.1141"/>
<proteinExistence type="inferred from homology"/>
<keyword evidence="9" id="KW-0325">Glycoprotein</keyword>
<keyword evidence="12" id="KW-0121">Carboxypeptidase</keyword>
<dbReference type="eggNOG" id="COG2866">
    <property type="taxonomic scope" value="Bacteria"/>
</dbReference>
<evidence type="ECO:0000313" key="13">
    <source>
        <dbReference type="Proteomes" id="UP000012040"/>
    </source>
</evidence>
<dbReference type="PROSITE" id="PS52035">
    <property type="entry name" value="PEPTIDASE_M14"/>
    <property type="match status" value="1"/>
</dbReference>
<dbReference type="STRING" id="1184267.A11Q_1128"/>